<keyword evidence="1" id="KW-0472">Membrane</keyword>
<proteinExistence type="predicted"/>
<feature type="transmembrane region" description="Helical" evidence="1">
    <location>
        <begin position="116"/>
        <end position="135"/>
    </location>
</feature>
<evidence type="ECO:0000313" key="3">
    <source>
        <dbReference type="Proteomes" id="UP000614261"/>
    </source>
</evidence>
<feature type="transmembrane region" description="Helical" evidence="1">
    <location>
        <begin position="85"/>
        <end position="104"/>
    </location>
</feature>
<evidence type="ECO:0000313" key="2">
    <source>
        <dbReference type="EMBL" id="GGB71975.1"/>
    </source>
</evidence>
<keyword evidence="1" id="KW-1133">Transmembrane helix</keyword>
<organism evidence="2 3">
    <name type="scientific">Blastomonas aquatica</name>
    <dbReference type="NCBI Taxonomy" id="1510276"/>
    <lineage>
        <taxon>Bacteria</taxon>
        <taxon>Pseudomonadati</taxon>
        <taxon>Pseudomonadota</taxon>
        <taxon>Alphaproteobacteria</taxon>
        <taxon>Sphingomonadales</taxon>
        <taxon>Sphingomonadaceae</taxon>
        <taxon>Blastomonas</taxon>
    </lineage>
</organism>
<dbReference type="Proteomes" id="UP000614261">
    <property type="component" value="Unassembled WGS sequence"/>
</dbReference>
<keyword evidence="1" id="KW-0812">Transmembrane</keyword>
<dbReference type="RefSeq" id="WP_188515144.1">
    <property type="nucleotide sequence ID" value="NZ_BMGD01000005.1"/>
</dbReference>
<dbReference type="EMBL" id="BMGD01000005">
    <property type="protein sequence ID" value="GGB71975.1"/>
    <property type="molecule type" value="Genomic_DNA"/>
</dbReference>
<accession>A0ABQ1JQA4</accession>
<sequence length="167" mass="17713">MEQVASDFWAVLWRCLCLLLVFILAIVAAASTEQAMVPEETPVKALLLEAIPFIGLALGTVLLIRFVPPMGIDAGLSTSNAGWHLGAGLVIGLVWVSVTLAIVSVPADLRLMPQNLNFSTAMAMAALALLMNVAMQQLLTRGYIFGVIDWTYGSAAAVTVSLAGSRR</sequence>
<reference evidence="3" key="1">
    <citation type="journal article" date="2019" name="Int. J. Syst. Evol. Microbiol.">
        <title>The Global Catalogue of Microorganisms (GCM) 10K type strain sequencing project: providing services to taxonomists for standard genome sequencing and annotation.</title>
        <authorList>
            <consortium name="The Broad Institute Genomics Platform"/>
            <consortium name="The Broad Institute Genome Sequencing Center for Infectious Disease"/>
            <person name="Wu L."/>
            <person name="Ma J."/>
        </authorList>
    </citation>
    <scope>NUCLEOTIDE SEQUENCE [LARGE SCALE GENOMIC DNA]</scope>
    <source>
        <strain evidence="3">CGMCC 1.12851</strain>
    </source>
</reference>
<gene>
    <name evidence="2" type="ORF">GCM10010833_28970</name>
</gene>
<feature type="transmembrane region" description="Helical" evidence="1">
    <location>
        <begin position="142"/>
        <end position="164"/>
    </location>
</feature>
<comment type="caution">
    <text evidence="2">The sequence shown here is derived from an EMBL/GenBank/DDBJ whole genome shotgun (WGS) entry which is preliminary data.</text>
</comment>
<name>A0ABQ1JQA4_9SPHN</name>
<keyword evidence="3" id="KW-1185">Reference proteome</keyword>
<protein>
    <submittedName>
        <fullName evidence="2">Uncharacterized protein</fullName>
    </submittedName>
</protein>
<evidence type="ECO:0000256" key="1">
    <source>
        <dbReference type="SAM" id="Phobius"/>
    </source>
</evidence>
<feature type="transmembrane region" description="Helical" evidence="1">
    <location>
        <begin position="46"/>
        <end position="64"/>
    </location>
</feature>